<organism evidence="2 3">
    <name type="scientific">Quercus suber</name>
    <name type="common">Cork oak</name>
    <dbReference type="NCBI Taxonomy" id="58331"/>
    <lineage>
        <taxon>Eukaryota</taxon>
        <taxon>Viridiplantae</taxon>
        <taxon>Streptophyta</taxon>
        <taxon>Embryophyta</taxon>
        <taxon>Tracheophyta</taxon>
        <taxon>Spermatophyta</taxon>
        <taxon>Magnoliopsida</taxon>
        <taxon>eudicotyledons</taxon>
        <taxon>Gunneridae</taxon>
        <taxon>Pentapetalae</taxon>
        <taxon>rosids</taxon>
        <taxon>fabids</taxon>
        <taxon>Fagales</taxon>
        <taxon>Fagaceae</taxon>
        <taxon>Quercus</taxon>
    </lineage>
</organism>
<gene>
    <name evidence="2" type="ORF">CFP56_008395</name>
</gene>
<feature type="chain" id="PRO_5043553046" evidence="1">
    <location>
        <begin position="18"/>
        <end position="154"/>
    </location>
</feature>
<evidence type="ECO:0000313" key="3">
    <source>
        <dbReference type="Proteomes" id="UP000237347"/>
    </source>
</evidence>
<accession>A0AAW0I505</accession>
<keyword evidence="1" id="KW-0732">Signal</keyword>
<protein>
    <submittedName>
        <fullName evidence="2">Uncharacterized protein</fullName>
    </submittedName>
</protein>
<evidence type="ECO:0000313" key="2">
    <source>
        <dbReference type="EMBL" id="KAK7809436.1"/>
    </source>
</evidence>
<feature type="non-terminal residue" evidence="2">
    <location>
        <position position="154"/>
    </location>
</feature>
<dbReference type="Proteomes" id="UP000237347">
    <property type="component" value="Unassembled WGS sequence"/>
</dbReference>
<keyword evidence="3" id="KW-1185">Reference proteome</keyword>
<dbReference type="AlphaFoldDB" id="A0AAW0I505"/>
<proteinExistence type="predicted"/>
<evidence type="ECO:0000256" key="1">
    <source>
        <dbReference type="SAM" id="SignalP"/>
    </source>
</evidence>
<sequence>MEMKFALFVSLMVAALAIPISGAQRMGYLIEIHGIVYCPGSNNTNASAIPISGVQALGYDILIYGTVYCPSSSSISANAIPISGVQALGYDILIYGTVYCPSSSSISANGINKRPVFPCKFVQMLKYMSCVEDKWLLLPLPMATENFWLPWIIN</sequence>
<comment type="caution">
    <text evidence="2">The sequence shown here is derived from an EMBL/GenBank/DDBJ whole genome shotgun (WGS) entry which is preliminary data.</text>
</comment>
<name>A0AAW0I505_QUESU</name>
<reference evidence="2 3" key="1">
    <citation type="journal article" date="2018" name="Sci. Data">
        <title>The draft genome sequence of cork oak.</title>
        <authorList>
            <person name="Ramos A.M."/>
            <person name="Usie A."/>
            <person name="Barbosa P."/>
            <person name="Barros P.M."/>
            <person name="Capote T."/>
            <person name="Chaves I."/>
            <person name="Simoes F."/>
            <person name="Abreu I."/>
            <person name="Carrasquinho I."/>
            <person name="Faro C."/>
            <person name="Guimaraes J.B."/>
            <person name="Mendonca D."/>
            <person name="Nobrega F."/>
            <person name="Rodrigues L."/>
            <person name="Saibo N.J.M."/>
            <person name="Varela M.C."/>
            <person name="Egas C."/>
            <person name="Matos J."/>
            <person name="Miguel C.M."/>
            <person name="Oliveira M.M."/>
            <person name="Ricardo C.P."/>
            <person name="Goncalves S."/>
        </authorList>
    </citation>
    <scope>NUCLEOTIDE SEQUENCE [LARGE SCALE GENOMIC DNA]</scope>
    <source>
        <strain evidence="3">cv. HL8</strain>
    </source>
</reference>
<feature type="signal peptide" evidence="1">
    <location>
        <begin position="1"/>
        <end position="17"/>
    </location>
</feature>
<dbReference type="EMBL" id="PKMF04002340">
    <property type="protein sequence ID" value="KAK7809436.1"/>
    <property type="molecule type" value="Genomic_DNA"/>
</dbReference>